<dbReference type="InterPro" id="IPR052183">
    <property type="entry name" value="IS_Transposase"/>
</dbReference>
<feature type="non-terminal residue" evidence="1">
    <location>
        <position position="52"/>
    </location>
</feature>
<dbReference type="PANTHER" id="PTHR35528">
    <property type="entry name" value="BLL1675 PROTEIN"/>
    <property type="match status" value="1"/>
</dbReference>
<reference evidence="1" key="2">
    <citation type="journal article" date="2023" name="Food Microbiol.">
        <title>Evaluation of the fermentation potential of lactic acid bacteria isolated from herbs, fruits and vegetables as starter cultures in nut-based milk alternatives.</title>
        <authorList>
            <person name="Huang W."/>
            <person name="Dong A."/>
            <person name="Pham H.T."/>
            <person name="Zhou C."/>
            <person name="Huo Z."/>
            <person name="Watjen A.P."/>
            <person name="Prakash S."/>
            <person name="Bang-Berthelsen C.H."/>
            <person name="Turner M.S."/>
        </authorList>
    </citation>
    <scope>NUCLEOTIDE SEQUENCE</scope>
    <source>
        <strain evidence="1">54</strain>
    </source>
</reference>
<organism evidence="1 2">
    <name type="scientific">Lactococcus lactis</name>
    <dbReference type="NCBI Taxonomy" id="1358"/>
    <lineage>
        <taxon>Bacteria</taxon>
        <taxon>Bacillati</taxon>
        <taxon>Bacillota</taxon>
        <taxon>Bacilli</taxon>
        <taxon>Lactobacillales</taxon>
        <taxon>Streptococcaceae</taxon>
        <taxon>Lactococcus</taxon>
    </lineage>
</organism>
<name>A0AAP4DVD9_9LACT</name>
<comment type="caution">
    <text evidence="1">The sequence shown here is derived from an EMBL/GenBank/DDBJ whole genome shotgun (WGS) entry which is preliminary data.</text>
</comment>
<accession>A0AAP4DVD9</accession>
<gene>
    <name evidence="1" type="ORF">OGZ50_13265</name>
</gene>
<reference evidence="1" key="1">
    <citation type="submission" date="2022-10" db="EMBL/GenBank/DDBJ databases">
        <authorList>
            <person name="Turner M.S."/>
            <person name="Huang W."/>
        </authorList>
    </citation>
    <scope>NUCLEOTIDE SEQUENCE</scope>
    <source>
        <strain evidence="1">54</strain>
    </source>
</reference>
<proteinExistence type="predicted"/>
<protein>
    <submittedName>
        <fullName evidence="1">IS6 family transposase</fullName>
    </submittedName>
</protein>
<sequence length="52" mass="6319">MNHFKGKHFQKDVIIVAVSYYLRFNLIYRNIQELLSDRGINVCYSTIQRWVK</sequence>
<evidence type="ECO:0000313" key="1">
    <source>
        <dbReference type="EMBL" id="MDG4977686.1"/>
    </source>
</evidence>
<dbReference type="AlphaFoldDB" id="A0AAP4DVD9"/>
<dbReference type="PANTHER" id="PTHR35528:SF3">
    <property type="entry name" value="BLL1675 PROTEIN"/>
    <property type="match status" value="1"/>
</dbReference>
<evidence type="ECO:0000313" key="2">
    <source>
        <dbReference type="Proteomes" id="UP001152598"/>
    </source>
</evidence>
<dbReference type="EMBL" id="JAOWLV010000038">
    <property type="protein sequence ID" value="MDG4977686.1"/>
    <property type="molecule type" value="Genomic_DNA"/>
</dbReference>
<dbReference type="Proteomes" id="UP001152598">
    <property type="component" value="Unassembled WGS sequence"/>
</dbReference>